<dbReference type="SMART" id="SM00490">
    <property type="entry name" value="HELICc"/>
    <property type="match status" value="1"/>
</dbReference>
<evidence type="ECO:0000259" key="5">
    <source>
        <dbReference type="PROSITE" id="PS51194"/>
    </source>
</evidence>
<dbReference type="PROSITE" id="PS51192">
    <property type="entry name" value="HELICASE_ATP_BIND_1"/>
    <property type="match status" value="1"/>
</dbReference>
<dbReference type="InterPro" id="IPR000330">
    <property type="entry name" value="SNF2_N"/>
</dbReference>
<evidence type="ECO:0000313" key="7">
    <source>
        <dbReference type="Proteomes" id="UP001145072"/>
    </source>
</evidence>
<evidence type="ECO:0000259" key="4">
    <source>
        <dbReference type="PROSITE" id="PS51192"/>
    </source>
</evidence>
<keyword evidence="6" id="KW-0547">Nucleotide-binding</keyword>
<keyword evidence="2" id="KW-0863">Zinc-finger</keyword>
<dbReference type="GO" id="GO:0016787">
    <property type="term" value="F:hydrolase activity"/>
    <property type="evidence" value="ECO:0007669"/>
    <property type="project" value="UniProtKB-KW"/>
</dbReference>
<accession>A0A9X4AH78</accession>
<keyword evidence="1" id="KW-0378">Hydrolase</keyword>
<keyword evidence="6" id="KW-0067">ATP-binding</keyword>
<evidence type="ECO:0000256" key="1">
    <source>
        <dbReference type="ARBA" id="ARBA00022801"/>
    </source>
</evidence>
<proteinExistence type="predicted"/>
<dbReference type="InterPro" id="IPR013663">
    <property type="entry name" value="Helicase_SWF/SNF/SWI_bac"/>
</dbReference>
<dbReference type="CDD" id="cd18793">
    <property type="entry name" value="SF2_C_SNF"/>
    <property type="match status" value="1"/>
</dbReference>
<feature type="domain" description="Helicase ATP-binding" evidence="4">
    <location>
        <begin position="664"/>
        <end position="827"/>
    </location>
</feature>
<evidence type="ECO:0000259" key="3">
    <source>
        <dbReference type="PROSITE" id="PS50966"/>
    </source>
</evidence>
<dbReference type="Gene3D" id="3.40.50.10810">
    <property type="entry name" value="Tandem AAA-ATPase domain"/>
    <property type="match status" value="1"/>
</dbReference>
<dbReference type="PANTHER" id="PTHR10799">
    <property type="entry name" value="SNF2/RAD54 HELICASE FAMILY"/>
    <property type="match status" value="1"/>
</dbReference>
<dbReference type="InterPro" id="IPR049730">
    <property type="entry name" value="SNF2/RAD54-like_C"/>
</dbReference>
<dbReference type="SMART" id="SM00487">
    <property type="entry name" value="DEXDc"/>
    <property type="match status" value="1"/>
</dbReference>
<dbReference type="EMBL" id="JAMQJZ010000002">
    <property type="protein sequence ID" value="MDC3419696.1"/>
    <property type="molecule type" value="Genomic_DNA"/>
</dbReference>
<keyword evidence="6" id="KW-0347">Helicase</keyword>
<feature type="domain" description="SWIM-type" evidence="3">
    <location>
        <begin position="53"/>
        <end position="91"/>
    </location>
</feature>
<dbReference type="FunFam" id="3.40.50.300:FF:000533">
    <property type="entry name" value="Helicase, Snf2 family"/>
    <property type="match status" value="1"/>
</dbReference>
<feature type="domain" description="Helicase C-terminal" evidence="5">
    <location>
        <begin position="937"/>
        <end position="1097"/>
    </location>
</feature>
<name>A0A9X4AH78_9BACI</name>
<gene>
    <name evidence="6" type="ORF">NC661_04865</name>
</gene>
<dbReference type="GO" id="GO:0008270">
    <property type="term" value="F:zinc ion binding"/>
    <property type="evidence" value="ECO:0007669"/>
    <property type="project" value="UniProtKB-KW"/>
</dbReference>
<keyword evidence="2" id="KW-0479">Metal-binding</keyword>
<dbReference type="InterPro" id="IPR007527">
    <property type="entry name" value="Znf_SWIM"/>
</dbReference>
<organism evidence="6 7">
    <name type="scientific">Aquibacillus koreensis</name>
    <dbReference type="NCBI Taxonomy" id="279446"/>
    <lineage>
        <taxon>Bacteria</taxon>
        <taxon>Bacillati</taxon>
        <taxon>Bacillota</taxon>
        <taxon>Bacilli</taxon>
        <taxon>Bacillales</taxon>
        <taxon>Bacillaceae</taxon>
        <taxon>Aquibacillus</taxon>
    </lineage>
</organism>
<dbReference type="AlphaFoldDB" id="A0A9X4AH78"/>
<dbReference type="RefSeq" id="WP_259866590.1">
    <property type="nucleotide sequence ID" value="NZ_JAMQJZ010000002.1"/>
</dbReference>
<dbReference type="PROSITE" id="PS51194">
    <property type="entry name" value="HELICASE_CTER"/>
    <property type="match status" value="1"/>
</dbReference>
<dbReference type="GO" id="GO:0004386">
    <property type="term" value="F:helicase activity"/>
    <property type="evidence" value="ECO:0007669"/>
    <property type="project" value="UniProtKB-KW"/>
</dbReference>
<dbReference type="Pfam" id="PF00271">
    <property type="entry name" value="Helicase_C"/>
    <property type="match status" value="1"/>
</dbReference>
<dbReference type="Pfam" id="PF04434">
    <property type="entry name" value="SWIM"/>
    <property type="match status" value="1"/>
</dbReference>
<dbReference type="SUPFAM" id="SSF52540">
    <property type="entry name" value="P-loop containing nucleoside triphosphate hydrolases"/>
    <property type="match status" value="2"/>
</dbReference>
<dbReference type="InterPro" id="IPR001650">
    <property type="entry name" value="Helicase_C-like"/>
</dbReference>
<dbReference type="PROSITE" id="PS50966">
    <property type="entry name" value="ZF_SWIM"/>
    <property type="match status" value="1"/>
</dbReference>
<keyword evidence="2" id="KW-0862">Zinc</keyword>
<dbReference type="InterPro" id="IPR027417">
    <property type="entry name" value="P-loop_NTPase"/>
</dbReference>
<reference evidence="6" key="1">
    <citation type="submission" date="2022-06" db="EMBL/GenBank/DDBJ databases">
        <title>Aquibacillus sp. a new bacterium isolated from soil saline samples.</title>
        <authorList>
            <person name="Galisteo C."/>
            <person name="De La Haba R."/>
            <person name="Sanchez-Porro C."/>
            <person name="Ventosa A."/>
        </authorList>
    </citation>
    <scope>NUCLEOTIDE SEQUENCE</scope>
    <source>
        <strain evidence="6">JCM 12387</strain>
    </source>
</reference>
<dbReference type="Pfam" id="PF00176">
    <property type="entry name" value="SNF2-rel_dom"/>
    <property type="match status" value="1"/>
</dbReference>
<dbReference type="Pfam" id="PF08455">
    <property type="entry name" value="SNF2_assoc"/>
    <property type="match status" value="1"/>
</dbReference>
<dbReference type="Gene3D" id="3.40.50.300">
    <property type="entry name" value="P-loop containing nucleotide triphosphate hydrolases"/>
    <property type="match status" value="1"/>
</dbReference>
<evidence type="ECO:0000256" key="2">
    <source>
        <dbReference type="PROSITE-ProRule" id="PRU00325"/>
    </source>
</evidence>
<dbReference type="Proteomes" id="UP001145072">
    <property type="component" value="Unassembled WGS sequence"/>
</dbReference>
<dbReference type="InterPro" id="IPR014001">
    <property type="entry name" value="Helicase_ATP-bd"/>
</dbReference>
<protein>
    <submittedName>
        <fullName evidence="6">DEAD/DEAH box helicase</fullName>
    </submittedName>
</protein>
<evidence type="ECO:0000313" key="6">
    <source>
        <dbReference type="EMBL" id="MDC3419696.1"/>
    </source>
</evidence>
<sequence>MMEPLTIDDIKDMFTTIVYSRGYSYYREGRVSDLYHDTTKNMWSAKVKGSRSYLVTIEEDEDEISSECNCPAFNQYWEPCKHIAAVMLEIYSNSARSSNAAVYNQFMLDRNRIKQENFHMQQQEIEKQNAERQAIYVKQLTNQFIQNLSSYAQENSAHKRGVKKSPLQVEWIIKLNHSYYAKSQLLSLEMKVGQKRTYVVKKIKAFLNAVKFQTQYPFTKHFTYDPTEQEFTQEDRAIIDLLLDALKFEEAYQKMQSDYYRGSGWDERALMIPPMIVDQLLNHFAKEVVRFETDGKAYDQINLYQSDLPFSIQLDKGGLDGFQLDLSELLTVQHLDLYGFIMSENNFYKISDEQQLLIQELKKLMNRSHSPLLPIANDQIEPFISQVAPRIGKIGKMAISDKVSNDIVKFPLQAKLYVERMDDLLHVTLAFHYGEHKINPFEEKALDNGAPIIMRDAEKEQAIMDEIETTSIKLNGKQLYVEGEAEIFAFLYEILPQLEDKTEILLTNAVKSFILPNSQAPVTNIDVDSSGNWLEVNFDMAGIDQEEVKNILQSVVEKKKYYRLPSGAFVSLESEELQMMQNVLDEFKIQPSQLEKETIQLPIYRGMQLDEIVDKENGSYAKYGKQFRRLLNRLKNPEELEFDVPDSLQAELRDYQYFGFQWLKTLKYYRLGGILADDMGLGKTLQCIAYILSEKLVNKDNMKPTLVVAPASLVYNWKNEFQKFAPELTVEVIIGNPQERVENLQSELLPDVWITSYPTLRQDIDTYRQLTFSTLILDEAQAIKNHTTKTAKAIRDVQAETCFALSGTPIENSIDELWSIFQTVIPNFFPNQKAFRQLEPVKVAKMIRPFLLRRVKKDVLKELPDKIETVTFSELTNQQKNLYLAYLERIQKESKESIQGEGFQKSRMKILAGLTRLRQLCCHPSLFLDDYNGDSGKLQQLVEIVSNGMENGRRMLIFSQFTSMLSIIREQLTNAGLDFFYLDGQTAPKERVNMVDQFNQGEADIFLISLKAGNTGLNLTGADTVILYDLWWNPAVEEQAAGRAHRIGQKNVVQVIRLITQGTIEEKIYELQQNKKELIETVVKPGEESLSRITEEEIREILNI</sequence>
<dbReference type="InterPro" id="IPR038718">
    <property type="entry name" value="SNF2-like_sf"/>
</dbReference>
<dbReference type="GO" id="GO:0005524">
    <property type="term" value="F:ATP binding"/>
    <property type="evidence" value="ECO:0007669"/>
    <property type="project" value="InterPro"/>
</dbReference>
<comment type="caution">
    <text evidence="6">The sequence shown here is derived from an EMBL/GenBank/DDBJ whole genome shotgun (WGS) entry which is preliminary data.</text>
</comment>
<keyword evidence="7" id="KW-1185">Reference proteome</keyword>